<evidence type="ECO:0000313" key="3">
    <source>
        <dbReference type="Proteomes" id="UP000708208"/>
    </source>
</evidence>
<sequence>NIIDEHGNVINIQEQLTSVEQSIR</sequence>
<reference evidence="2" key="1">
    <citation type="submission" date="2021-06" db="EMBL/GenBank/DDBJ databases">
        <authorList>
            <person name="Hodson N. C."/>
            <person name="Mongue J. A."/>
            <person name="Jaron S. K."/>
        </authorList>
    </citation>
    <scope>NUCLEOTIDE SEQUENCE</scope>
</reference>
<comment type="caution">
    <text evidence="2">The sequence shown here is derived from an EMBL/GenBank/DDBJ whole genome shotgun (WGS) entry which is preliminary data.</text>
</comment>
<keyword evidence="3" id="KW-1185">Reference proteome</keyword>
<name>A0A8J2K866_9HEXA</name>
<evidence type="ECO:0000313" key="1">
    <source>
        <dbReference type="EMBL" id="CAG7731344.1"/>
    </source>
</evidence>
<feature type="non-terminal residue" evidence="2">
    <location>
        <position position="24"/>
    </location>
</feature>
<proteinExistence type="predicted"/>
<dbReference type="Proteomes" id="UP000708208">
    <property type="component" value="Unassembled WGS sequence"/>
</dbReference>
<dbReference type="AlphaFoldDB" id="A0A8J2K866"/>
<protein>
    <submittedName>
        <fullName evidence="2">Uncharacterized protein</fullName>
    </submittedName>
</protein>
<gene>
    <name evidence="1" type="ORF">AFUS01_LOCUS19942</name>
    <name evidence="2" type="ORF">AFUS01_LOCUS20005</name>
</gene>
<accession>A0A8J2K866</accession>
<dbReference type="EMBL" id="CAJVCH010212264">
    <property type="protein sequence ID" value="CAG7731413.1"/>
    <property type="molecule type" value="Genomic_DNA"/>
</dbReference>
<feature type="non-terminal residue" evidence="2">
    <location>
        <position position="1"/>
    </location>
</feature>
<dbReference type="EMBL" id="CAJVCH010210583">
    <property type="protein sequence ID" value="CAG7731344.1"/>
    <property type="molecule type" value="Genomic_DNA"/>
</dbReference>
<organism evidence="2 3">
    <name type="scientific">Allacma fusca</name>
    <dbReference type="NCBI Taxonomy" id="39272"/>
    <lineage>
        <taxon>Eukaryota</taxon>
        <taxon>Metazoa</taxon>
        <taxon>Ecdysozoa</taxon>
        <taxon>Arthropoda</taxon>
        <taxon>Hexapoda</taxon>
        <taxon>Collembola</taxon>
        <taxon>Symphypleona</taxon>
        <taxon>Sminthuridae</taxon>
        <taxon>Allacma</taxon>
    </lineage>
</organism>
<evidence type="ECO:0000313" key="2">
    <source>
        <dbReference type="EMBL" id="CAG7731413.1"/>
    </source>
</evidence>